<proteinExistence type="predicted"/>
<dbReference type="EMBL" id="JAWDGP010004484">
    <property type="protein sequence ID" value="KAK3763910.1"/>
    <property type="molecule type" value="Genomic_DNA"/>
</dbReference>
<sequence length="95" mass="10958">MTWDLTSLNDAGSTSLYDLGPHAKIWTDLHRGPKCSKKQKAAKRYKFGSDLKRRNRRQNLAGRINHVWELIESDRPCTGYRSGREQWAGLQGIRC</sequence>
<protein>
    <submittedName>
        <fullName evidence="1">Uncharacterized protein</fullName>
    </submittedName>
</protein>
<accession>A0AAE0Z715</accession>
<organism evidence="1 2">
    <name type="scientific">Elysia crispata</name>
    <name type="common">lettuce slug</name>
    <dbReference type="NCBI Taxonomy" id="231223"/>
    <lineage>
        <taxon>Eukaryota</taxon>
        <taxon>Metazoa</taxon>
        <taxon>Spiralia</taxon>
        <taxon>Lophotrochozoa</taxon>
        <taxon>Mollusca</taxon>
        <taxon>Gastropoda</taxon>
        <taxon>Heterobranchia</taxon>
        <taxon>Euthyneura</taxon>
        <taxon>Panpulmonata</taxon>
        <taxon>Sacoglossa</taxon>
        <taxon>Placobranchoidea</taxon>
        <taxon>Plakobranchidae</taxon>
        <taxon>Elysia</taxon>
    </lineage>
</organism>
<dbReference type="AlphaFoldDB" id="A0AAE0Z715"/>
<evidence type="ECO:0000313" key="1">
    <source>
        <dbReference type="EMBL" id="KAK3763910.1"/>
    </source>
</evidence>
<name>A0AAE0Z715_9GAST</name>
<reference evidence="1" key="1">
    <citation type="journal article" date="2023" name="G3 (Bethesda)">
        <title>A reference genome for the long-term kleptoplast-retaining sea slug Elysia crispata morphotype clarki.</title>
        <authorList>
            <person name="Eastman K.E."/>
            <person name="Pendleton A.L."/>
            <person name="Shaikh M.A."/>
            <person name="Suttiyut T."/>
            <person name="Ogas R."/>
            <person name="Tomko P."/>
            <person name="Gavelis G."/>
            <person name="Widhalm J.R."/>
            <person name="Wisecaver J.H."/>
        </authorList>
    </citation>
    <scope>NUCLEOTIDE SEQUENCE</scope>
    <source>
        <strain evidence="1">ECLA1</strain>
    </source>
</reference>
<comment type="caution">
    <text evidence="1">The sequence shown here is derived from an EMBL/GenBank/DDBJ whole genome shotgun (WGS) entry which is preliminary data.</text>
</comment>
<gene>
    <name evidence="1" type="ORF">RRG08_050558</name>
</gene>
<evidence type="ECO:0000313" key="2">
    <source>
        <dbReference type="Proteomes" id="UP001283361"/>
    </source>
</evidence>
<keyword evidence="2" id="KW-1185">Reference proteome</keyword>
<dbReference type="Proteomes" id="UP001283361">
    <property type="component" value="Unassembled WGS sequence"/>
</dbReference>